<keyword evidence="6" id="KW-0862">Zinc</keyword>
<comment type="caution">
    <text evidence="10">The sequence shown here is derived from an EMBL/GenBank/DDBJ whole genome shotgun (WGS) entry which is preliminary data.</text>
</comment>
<dbReference type="Proteomes" id="UP000309594">
    <property type="component" value="Unassembled WGS sequence"/>
</dbReference>
<feature type="chain" id="PRO_5020393753" evidence="8">
    <location>
        <begin position="22"/>
        <end position="1290"/>
    </location>
</feature>
<dbReference type="GO" id="GO:0046872">
    <property type="term" value="F:metal ion binding"/>
    <property type="evidence" value="ECO:0007669"/>
    <property type="project" value="UniProtKB-KW"/>
</dbReference>
<dbReference type="SUPFAM" id="SSF63411">
    <property type="entry name" value="LuxS/MPP-like metallohydrolase"/>
    <property type="match status" value="4"/>
</dbReference>
<dbReference type="PANTHER" id="PTHR43690">
    <property type="entry name" value="NARDILYSIN"/>
    <property type="match status" value="1"/>
</dbReference>
<dbReference type="GO" id="GO:0004222">
    <property type="term" value="F:metalloendopeptidase activity"/>
    <property type="evidence" value="ECO:0007669"/>
    <property type="project" value="InterPro"/>
</dbReference>
<feature type="signal peptide" evidence="8">
    <location>
        <begin position="1"/>
        <end position="21"/>
    </location>
</feature>
<dbReference type="CDD" id="cd02966">
    <property type="entry name" value="TlpA_like_family"/>
    <property type="match status" value="1"/>
</dbReference>
<dbReference type="GO" id="GO:0006508">
    <property type="term" value="P:proteolysis"/>
    <property type="evidence" value="ECO:0007669"/>
    <property type="project" value="UniProtKB-KW"/>
</dbReference>
<comment type="similarity">
    <text evidence="2">Belongs to the peptidase M16 family.</text>
</comment>
<evidence type="ECO:0000256" key="5">
    <source>
        <dbReference type="ARBA" id="ARBA00022801"/>
    </source>
</evidence>
<dbReference type="PROSITE" id="PS51352">
    <property type="entry name" value="THIOREDOXIN_2"/>
    <property type="match status" value="1"/>
</dbReference>
<dbReference type="GO" id="GO:0016491">
    <property type="term" value="F:oxidoreductase activity"/>
    <property type="evidence" value="ECO:0007669"/>
    <property type="project" value="InterPro"/>
</dbReference>
<evidence type="ECO:0000256" key="8">
    <source>
        <dbReference type="SAM" id="SignalP"/>
    </source>
</evidence>
<feature type="domain" description="Thioredoxin" evidence="9">
    <location>
        <begin position="211"/>
        <end position="363"/>
    </location>
</feature>
<comment type="cofactor">
    <cofactor evidence="1">
        <name>Zn(2+)</name>
        <dbReference type="ChEBI" id="CHEBI:29105"/>
    </cofactor>
</comment>
<dbReference type="InterPro" id="IPR011765">
    <property type="entry name" value="Pept_M16_N"/>
</dbReference>
<dbReference type="InterPro" id="IPR011249">
    <property type="entry name" value="Metalloenz_LuxS/M16"/>
</dbReference>
<dbReference type="Pfam" id="PF05193">
    <property type="entry name" value="Peptidase_M16_C"/>
    <property type="match status" value="2"/>
</dbReference>
<dbReference type="PANTHER" id="PTHR43690:SF34">
    <property type="entry name" value="ZINC PROTEASE PQQL-LIKE"/>
    <property type="match status" value="1"/>
</dbReference>
<dbReference type="InterPro" id="IPR036249">
    <property type="entry name" value="Thioredoxin-like_sf"/>
</dbReference>
<gene>
    <name evidence="10" type="ORF">FBD94_02430</name>
</gene>
<evidence type="ECO:0000313" key="10">
    <source>
        <dbReference type="EMBL" id="TKC65429.1"/>
    </source>
</evidence>
<evidence type="ECO:0000256" key="2">
    <source>
        <dbReference type="ARBA" id="ARBA00007261"/>
    </source>
</evidence>
<keyword evidence="7" id="KW-0482">Metalloprotease</keyword>
<dbReference type="Pfam" id="PF00578">
    <property type="entry name" value="AhpC-TSA"/>
    <property type="match status" value="1"/>
</dbReference>
<organism evidence="10 11">
    <name type="scientific">Pedobacter hiemivivus</name>
    <dbReference type="NCBI Taxonomy" id="2530454"/>
    <lineage>
        <taxon>Bacteria</taxon>
        <taxon>Pseudomonadati</taxon>
        <taxon>Bacteroidota</taxon>
        <taxon>Sphingobacteriia</taxon>
        <taxon>Sphingobacteriales</taxon>
        <taxon>Sphingobacteriaceae</taxon>
        <taxon>Pedobacter</taxon>
    </lineage>
</organism>
<keyword evidence="5" id="KW-0378">Hydrolase</keyword>
<proteinExistence type="inferred from homology"/>
<dbReference type="EMBL" id="SWDX01000001">
    <property type="protein sequence ID" value="TKC65429.1"/>
    <property type="molecule type" value="Genomic_DNA"/>
</dbReference>
<dbReference type="Pfam" id="PF14289">
    <property type="entry name" value="DUF4369"/>
    <property type="match status" value="1"/>
</dbReference>
<dbReference type="InterPro" id="IPR007863">
    <property type="entry name" value="Peptidase_M16_C"/>
</dbReference>
<dbReference type="RefSeq" id="WP_136878932.1">
    <property type="nucleotide sequence ID" value="NZ_SWDX01000001.1"/>
</dbReference>
<reference evidence="10 11" key="1">
    <citation type="submission" date="2019-04" db="EMBL/GenBank/DDBJ databases">
        <title>Pedobacter sp. RP-1-16 sp. nov., isolated from Arctic soil.</title>
        <authorList>
            <person name="Dahal R.H."/>
            <person name="Kim D.-U."/>
        </authorList>
    </citation>
    <scope>NUCLEOTIDE SEQUENCE [LARGE SCALE GENOMIC DNA]</scope>
    <source>
        <strain evidence="10 11">RP-1-16</strain>
    </source>
</reference>
<dbReference type="InterPro" id="IPR013766">
    <property type="entry name" value="Thioredoxin_domain"/>
</dbReference>
<name>A0A4U1GPH6_9SPHI</name>
<evidence type="ECO:0000256" key="4">
    <source>
        <dbReference type="ARBA" id="ARBA00022723"/>
    </source>
</evidence>
<dbReference type="Gene3D" id="3.30.830.10">
    <property type="entry name" value="Metalloenzyme, LuxS/M16 peptidase-like"/>
    <property type="match status" value="4"/>
</dbReference>
<dbReference type="Gene3D" id="3.40.30.10">
    <property type="entry name" value="Glutaredoxin"/>
    <property type="match status" value="1"/>
</dbReference>
<dbReference type="InterPro" id="IPR000866">
    <property type="entry name" value="AhpC/TSA"/>
</dbReference>
<sequence length="1290" mass="145339">MNYNLRTIWCLLMLFPLALMAQQKEFEITGKIGNFNSPFVISVSYKEDGKTKYAESDLQNGIFKIKGGINGVTSADLLLKNPSDGKSMATIIKFWLEPGVIQVNSSNGLYGAVISGTLNNDLNRQLEKEKSIFNTIKDNNERELAIKQASINFIKSHPNAMVSLVELDFKLSRGVPDISIVEPLFNSLSAELKNSSQGKAYQQKLLNWKKVDVGSLAPDFIQPDQNGKPIKLSDFKGKYVLIDFWASWCHPCRDEHPNLITQYNTYKDQNFTILSLSIDGGGSVGEKAKAIWLQAIKEDKVGNWTHVCDFSGDKNKVRAQYGVGSIPENFLIDPNGIIIAKSLRGEALNAKLKAIFAKDAIQTETIKIGENSPAAELLPLDIAVRTGKLANGFTYYIRKNNSPKKQVIFYLANKIGSILEENNQRGLAHFMEHMNFNGTTHFPKNELVSYLQKAGIRFGADINAYTGFNETVYQLPLPSDKPDVIKNGIQIMRDWAQEALLDTDEINKERGVIIEEKRVGKGASSRIQQKTLPMLMNNSRYVDRLPIGIDSVLINFKPETLRQFYKDWYRPNLQALIVVGDVDVNEMEQTIKAKFSDLKNPAQARERKEYVVPLTGKNQFLAITDPEIAKTQLSIRIKHKAPELKTNAHYRRYIVENLFNAMLRDRIQQLSDAKNNPPFISAYSGVSDLITGLDNYAVSFEPKQGQLEKSFKTVWTETERLKRYGFAQSELDEAKKNFAERMERSLENSVTKGSTEYANAYLQYFLNGAAEPGLTAELILIKQYMPSIGLSDLASFTKEYLGATNVDIMIIAPEAEKANLPSEIQVIQWMDAVSKENIENYKDQPTNKTLITKAPAPGKVLKEKKIEAINATEWILSNGAKVILKPSDFKENDLNIVGFAPGGTSIYTDTDHPSAAYASNIFSMSGLGNYSYSDLSKFLGTKNLGVYSGIGEYEASIGGFSGLKDFELMLQVIYAKMAEPVYSKEAFKGFMEMYKVNPSRKEKSPESVFSDTINNVLFNNNFRYRAPDSAFMASIELDKAYKIYKEQFGNAANFTFVFTGSFTTAQIKPLIEKYIASLPSSPTKVKYVAKNLGNYPPSGKITKLVHKGTEQKSSVNLSFNGRYIYSAENNKELDALKEILQIRIINRLREEESGTYSPSVGVKYDKIPEERYRIRFAFDCAPENVDRLIAAALDEVEKLKTNGPDDDLLQKFKAEDLGGHQKALIDNSFWANYIRTQLYTGEDFNEVNTYEQILKKMTRERIKKAAQYYLSGENLIRFILMPENYKNQPH</sequence>
<evidence type="ECO:0000256" key="7">
    <source>
        <dbReference type="ARBA" id="ARBA00023049"/>
    </source>
</evidence>
<evidence type="ECO:0000313" key="11">
    <source>
        <dbReference type="Proteomes" id="UP000309594"/>
    </source>
</evidence>
<keyword evidence="4" id="KW-0479">Metal-binding</keyword>
<evidence type="ECO:0000256" key="1">
    <source>
        <dbReference type="ARBA" id="ARBA00001947"/>
    </source>
</evidence>
<evidence type="ECO:0000256" key="6">
    <source>
        <dbReference type="ARBA" id="ARBA00022833"/>
    </source>
</evidence>
<dbReference type="Pfam" id="PF00675">
    <property type="entry name" value="Peptidase_M16"/>
    <property type="match status" value="1"/>
</dbReference>
<dbReference type="InterPro" id="IPR025380">
    <property type="entry name" value="DUF4369"/>
</dbReference>
<evidence type="ECO:0000259" key="9">
    <source>
        <dbReference type="PROSITE" id="PS51352"/>
    </source>
</evidence>
<keyword evidence="8" id="KW-0732">Signal</keyword>
<dbReference type="InterPro" id="IPR001431">
    <property type="entry name" value="Pept_M16_Zn_BS"/>
</dbReference>
<dbReference type="GO" id="GO:0016209">
    <property type="term" value="F:antioxidant activity"/>
    <property type="evidence" value="ECO:0007669"/>
    <property type="project" value="InterPro"/>
</dbReference>
<accession>A0A4U1GPH6</accession>
<protein>
    <submittedName>
        <fullName evidence="10">Redoxin domain-containing protein</fullName>
    </submittedName>
</protein>
<evidence type="ECO:0000256" key="3">
    <source>
        <dbReference type="ARBA" id="ARBA00022670"/>
    </source>
</evidence>
<dbReference type="InterPro" id="IPR050626">
    <property type="entry name" value="Peptidase_M16"/>
</dbReference>
<dbReference type="PROSITE" id="PS00143">
    <property type="entry name" value="INSULINASE"/>
    <property type="match status" value="1"/>
</dbReference>
<dbReference type="SUPFAM" id="SSF52833">
    <property type="entry name" value="Thioredoxin-like"/>
    <property type="match status" value="1"/>
</dbReference>
<keyword evidence="3" id="KW-0645">Protease</keyword>